<dbReference type="InterPro" id="IPR004136">
    <property type="entry name" value="NMO"/>
</dbReference>
<proteinExistence type="predicted"/>
<keyword evidence="3" id="KW-0560">Oxidoreductase</keyword>
<evidence type="ECO:0000256" key="1">
    <source>
        <dbReference type="ARBA" id="ARBA00022630"/>
    </source>
</evidence>
<dbReference type="EMBL" id="LAZR01030402">
    <property type="protein sequence ID" value="KKL56714.1"/>
    <property type="molecule type" value="Genomic_DNA"/>
</dbReference>
<dbReference type="CDD" id="cd04730">
    <property type="entry name" value="NPD_like"/>
    <property type="match status" value="1"/>
</dbReference>
<dbReference type="PANTHER" id="PTHR32332:SF20">
    <property type="entry name" value="2-NITROPROPANE DIOXYGENASE-LIKE PROTEIN"/>
    <property type="match status" value="1"/>
</dbReference>
<dbReference type="Gene3D" id="3.20.20.70">
    <property type="entry name" value="Aldolase class I"/>
    <property type="match status" value="1"/>
</dbReference>
<dbReference type="PANTHER" id="PTHR32332">
    <property type="entry name" value="2-NITROPROPANE DIOXYGENASE"/>
    <property type="match status" value="1"/>
</dbReference>
<dbReference type="AlphaFoldDB" id="A0A0F9D541"/>
<organism evidence="5">
    <name type="scientific">marine sediment metagenome</name>
    <dbReference type="NCBI Taxonomy" id="412755"/>
    <lineage>
        <taxon>unclassified sequences</taxon>
        <taxon>metagenomes</taxon>
        <taxon>ecological metagenomes</taxon>
    </lineage>
</organism>
<keyword evidence="1" id="KW-0285">Flavoprotein</keyword>
<evidence type="ECO:0000256" key="2">
    <source>
        <dbReference type="ARBA" id="ARBA00022643"/>
    </source>
</evidence>
<name>A0A0F9D541_9ZZZZ</name>
<sequence>MLGIRYPIIQGAYAGFGTSKIAVPVSEAGGLGIITAGALKTPKALREDIRRAKTLTDKPIGVNLSVGICPEIDEMREVAIEEGISVVETSAYKATDHGKRLKEAGVKWIHKVATVNHAIIAEKQGVDAVVIVGLEGVGFKSVDQLPTLTSITWAVKQIKIPIIAAGGIGDARGFLAALVMGAEGVYMGTAFMGTKECPITMRHKQFLVDPAPNDPKRPNQPKSAPLADKHRYVPHLQPATPPCPLGRCEARHQTPST</sequence>
<evidence type="ECO:0000313" key="5">
    <source>
        <dbReference type="EMBL" id="KKL56714.1"/>
    </source>
</evidence>
<protein>
    <submittedName>
        <fullName evidence="5">Uncharacterized protein</fullName>
    </submittedName>
</protein>
<feature type="region of interest" description="Disordered" evidence="4">
    <location>
        <begin position="210"/>
        <end position="257"/>
    </location>
</feature>
<dbReference type="InterPro" id="IPR013785">
    <property type="entry name" value="Aldolase_TIM"/>
</dbReference>
<reference evidence="5" key="1">
    <citation type="journal article" date="2015" name="Nature">
        <title>Complex archaea that bridge the gap between prokaryotes and eukaryotes.</title>
        <authorList>
            <person name="Spang A."/>
            <person name="Saw J.H."/>
            <person name="Jorgensen S.L."/>
            <person name="Zaremba-Niedzwiedzka K."/>
            <person name="Martijn J."/>
            <person name="Lind A.E."/>
            <person name="van Eijk R."/>
            <person name="Schleper C."/>
            <person name="Guy L."/>
            <person name="Ettema T.J."/>
        </authorList>
    </citation>
    <scope>NUCLEOTIDE SEQUENCE</scope>
</reference>
<accession>A0A0F9D541</accession>
<feature type="compositionally biased region" description="Basic and acidic residues" evidence="4">
    <location>
        <begin position="248"/>
        <end position="257"/>
    </location>
</feature>
<keyword evidence="2" id="KW-0288">FMN</keyword>
<dbReference type="GO" id="GO:0018580">
    <property type="term" value="F:nitronate monooxygenase activity"/>
    <property type="evidence" value="ECO:0007669"/>
    <property type="project" value="InterPro"/>
</dbReference>
<evidence type="ECO:0000256" key="4">
    <source>
        <dbReference type="SAM" id="MobiDB-lite"/>
    </source>
</evidence>
<comment type="caution">
    <text evidence="5">The sequence shown here is derived from an EMBL/GenBank/DDBJ whole genome shotgun (WGS) entry which is preliminary data.</text>
</comment>
<evidence type="ECO:0000256" key="3">
    <source>
        <dbReference type="ARBA" id="ARBA00023002"/>
    </source>
</evidence>
<dbReference type="SUPFAM" id="SSF51412">
    <property type="entry name" value="Inosine monophosphate dehydrogenase (IMPDH)"/>
    <property type="match status" value="1"/>
</dbReference>
<gene>
    <name evidence="5" type="ORF">LCGC14_2242660</name>
</gene>
<dbReference type="Pfam" id="PF03060">
    <property type="entry name" value="NMO"/>
    <property type="match status" value="1"/>
</dbReference>